<keyword evidence="2" id="KW-1185">Reference proteome</keyword>
<sequence length="76" mass="8388">MIHRAEGEDDVSTGGPNPLLTHALLSSLQCGSSTTSDHITTHAKRSLHKINIYPMEDLLDHIYHSVTPALIFPTKR</sequence>
<dbReference type="InParanoid" id="A0A0C2S9Y8"/>
<organism evidence="1 2">
    <name type="scientific">Amanita muscaria (strain Koide BX008)</name>
    <dbReference type="NCBI Taxonomy" id="946122"/>
    <lineage>
        <taxon>Eukaryota</taxon>
        <taxon>Fungi</taxon>
        <taxon>Dikarya</taxon>
        <taxon>Basidiomycota</taxon>
        <taxon>Agaricomycotina</taxon>
        <taxon>Agaricomycetes</taxon>
        <taxon>Agaricomycetidae</taxon>
        <taxon>Agaricales</taxon>
        <taxon>Pluteineae</taxon>
        <taxon>Amanitaceae</taxon>
        <taxon>Amanita</taxon>
    </lineage>
</organism>
<evidence type="ECO:0000313" key="1">
    <source>
        <dbReference type="EMBL" id="KIL59600.1"/>
    </source>
</evidence>
<proteinExistence type="predicted"/>
<accession>A0A0C2S9Y8</accession>
<protein>
    <submittedName>
        <fullName evidence="1">Uncharacterized protein</fullName>
    </submittedName>
</protein>
<dbReference type="EMBL" id="KN818313">
    <property type="protein sequence ID" value="KIL59600.1"/>
    <property type="molecule type" value="Genomic_DNA"/>
</dbReference>
<name>A0A0C2S9Y8_AMAMK</name>
<dbReference type="HOGENOM" id="CLU_2654014_0_0_1"/>
<evidence type="ECO:0000313" key="2">
    <source>
        <dbReference type="Proteomes" id="UP000054549"/>
    </source>
</evidence>
<gene>
    <name evidence="1" type="ORF">M378DRAFT_1001412</name>
</gene>
<reference evidence="1 2" key="1">
    <citation type="submission" date="2014-04" db="EMBL/GenBank/DDBJ databases">
        <title>Evolutionary Origins and Diversification of the Mycorrhizal Mutualists.</title>
        <authorList>
            <consortium name="DOE Joint Genome Institute"/>
            <consortium name="Mycorrhizal Genomics Consortium"/>
            <person name="Kohler A."/>
            <person name="Kuo A."/>
            <person name="Nagy L.G."/>
            <person name="Floudas D."/>
            <person name="Copeland A."/>
            <person name="Barry K.W."/>
            <person name="Cichocki N."/>
            <person name="Veneault-Fourrey C."/>
            <person name="LaButti K."/>
            <person name="Lindquist E.A."/>
            <person name="Lipzen A."/>
            <person name="Lundell T."/>
            <person name="Morin E."/>
            <person name="Murat C."/>
            <person name="Riley R."/>
            <person name="Ohm R."/>
            <person name="Sun H."/>
            <person name="Tunlid A."/>
            <person name="Henrissat B."/>
            <person name="Grigoriev I.V."/>
            <person name="Hibbett D.S."/>
            <person name="Martin F."/>
        </authorList>
    </citation>
    <scope>NUCLEOTIDE SEQUENCE [LARGE SCALE GENOMIC DNA]</scope>
    <source>
        <strain evidence="1 2">Koide BX008</strain>
    </source>
</reference>
<dbReference type="Proteomes" id="UP000054549">
    <property type="component" value="Unassembled WGS sequence"/>
</dbReference>
<dbReference type="AlphaFoldDB" id="A0A0C2S9Y8"/>